<evidence type="ECO:0000313" key="1">
    <source>
        <dbReference type="EMBL" id="JAC18939.1"/>
    </source>
</evidence>
<accession>A0A023FDW7</accession>
<name>A0A023FDW7_AMBCJ</name>
<sequence>MRMFRKIIYLNAFTFRRTWSVRLAVGPMNNDVNVKKSLRRKMHGQWRSIKRLRSASTASPAPYTKLPCPERPAHGCRIFALRKTHSCHSVVTLDAQRPEQVTQLEVN</sequence>
<dbReference type="AlphaFoldDB" id="A0A023FDW7"/>
<dbReference type="EMBL" id="GBBK01005543">
    <property type="protein sequence ID" value="JAC18939.1"/>
    <property type="molecule type" value="mRNA"/>
</dbReference>
<organism evidence="1">
    <name type="scientific">Amblyomma cajennense</name>
    <name type="common">Cayenne tick</name>
    <name type="synonym">Acarus cajennensis</name>
    <dbReference type="NCBI Taxonomy" id="34607"/>
    <lineage>
        <taxon>Eukaryota</taxon>
        <taxon>Metazoa</taxon>
        <taxon>Ecdysozoa</taxon>
        <taxon>Arthropoda</taxon>
        <taxon>Chelicerata</taxon>
        <taxon>Arachnida</taxon>
        <taxon>Acari</taxon>
        <taxon>Parasitiformes</taxon>
        <taxon>Ixodida</taxon>
        <taxon>Ixodoidea</taxon>
        <taxon>Ixodidae</taxon>
        <taxon>Amblyomminae</taxon>
        <taxon>Amblyomma</taxon>
    </lineage>
</organism>
<reference evidence="1" key="1">
    <citation type="submission" date="2014-03" db="EMBL/GenBank/DDBJ databases">
        <title>The sialotranscriptome of Amblyomma triste, Amblyomma parvum and Amblyomma cajennense ticks, uncovered by 454-based RNA-seq.</title>
        <authorList>
            <person name="Garcia G.R."/>
            <person name="Gardinassi L.G."/>
            <person name="Ribeiro J.M."/>
            <person name="Anatriello E."/>
            <person name="Ferreira B.R."/>
            <person name="Moreira H.N."/>
            <person name="Mafra C."/>
            <person name="Olegario M.M."/>
            <person name="Szabo P.J."/>
            <person name="Miranda-Santos I.K."/>
            <person name="Maruyama S.R."/>
        </authorList>
    </citation>
    <scope>NUCLEOTIDE SEQUENCE</scope>
    <source>
        <strain evidence="1">Uberlandia</strain>
        <tissue evidence="1">Salivary glands</tissue>
    </source>
</reference>
<protein>
    <submittedName>
        <fullName evidence="1">Putative secreted protein</fullName>
    </submittedName>
</protein>
<proteinExistence type="evidence at transcript level"/>